<dbReference type="STRING" id="1408226.T233_00659"/>
<dbReference type="eggNOG" id="COG0553">
    <property type="taxonomic scope" value="Bacteria"/>
</dbReference>
<dbReference type="RefSeq" id="WP_023605993.1">
    <property type="nucleotide sequence ID" value="NZ_AYSH01000010.1"/>
</dbReference>
<dbReference type="AlphaFoldDB" id="V6Q4Q0"/>
<organism evidence="1 2">
    <name type="scientific">Vagococcus lutrae LBD1</name>
    <dbReference type="NCBI Taxonomy" id="1408226"/>
    <lineage>
        <taxon>Bacteria</taxon>
        <taxon>Bacillati</taxon>
        <taxon>Bacillota</taxon>
        <taxon>Bacilli</taxon>
        <taxon>Lactobacillales</taxon>
        <taxon>Enterococcaceae</taxon>
        <taxon>Vagococcus</taxon>
    </lineage>
</organism>
<protein>
    <recommendedName>
        <fullName evidence="3">SNF2 N-terminal domain-containing protein</fullName>
    </recommendedName>
</protein>
<dbReference type="EMBL" id="AYSH01000010">
    <property type="protein sequence ID" value="EST90094.1"/>
    <property type="molecule type" value="Genomic_DNA"/>
</dbReference>
<evidence type="ECO:0000313" key="1">
    <source>
        <dbReference type="EMBL" id="EST90094.1"/>
    </source>
</evidence>
<dbReference type="SUPFAM" id="SSF52540">
    <property type="entry name" value="P-loop containing nucleoside triphosphate hydrolases"/>
    <property type="match status" value="1"/>
</dbReference>
<keyword evidence="2" id="KW-1185">Reference proteome</keyword>
<reference evidence="1 2" key="1">
    <citation type="journal article" date="2013" name="Genome Announc.">
        <title>High-Quality Draft Genome Sequence of Vagococcus lutrae Strain LBD1, Isolated from the Largemouth Bass Micropterus salmoides.</title>
        <authorList>
            <person name="Lebreton F."/>
            <person name="Valentino M.D."/>
            <person name="Duncan L.B."/>
            <person name="Zeng Q."/>
            <person name="Manson McGuire A."/>
            <person name="Earl A.M."/>
            <person name="Gilmore M.S."/>
        </authorList>
    </citation>
    <scope>NUCLEOTIDE SEQUENCE [LARGE SCALE GENOMIC DNA]</scope>
    <source>
        <strain evidence="1 2">LBD1</strain>
    </source>
</reference>
<dbReference type="PATRIC" id="fig|1408226.3.peg.632"/>
<sequence length="83" mass="9379">MDLGKSVIILSVIFDLCLDSFLVCKVLVIAPLRVAGDTWPAEIKKWDHQKGLSYSMAVGTEKERIDVLKKQLTLHIINRENVD</sequence>
<name>V6Q4Q0_9ENTE</name>
<comment type="caution">
    <text evidence="1">The sequence shown here is derived from an EMBL/GenBank/DDBJ whole genome shotgun (WGS) entry which is preliminary data.</text>
</comment>
<evidence type="ECO:0000313" key="2">
    <source>
        <dbReference type="Proteomes" id="UP000018126"/>
    </source>
</evidence>
<dbReference type="Proteomes" id="UP000018126">
    <property type="component" value="Unassembled WGS sequence"/>
</dbReference>
<evidence type="ECO:0008006" key="3">
    <source>
        <dbReference type="Google" id="ProtNLM"/>
    </source>
</evidence>
<dbReference type="InterPro" id="IPR027417">
    <property type="entry name" value="P-loop_NTPase"/>
</dbReference>
<gene>
    <name evidence="1" type="ORF">T233_00659</name>
</gene>
<proteinExistence type="predicted"/>
<accession>V6Q4Q0</accession>